<evidence type="ECO:0000259" key="9">
    <source>
        <dbReference type="Pfam" id="PF24657"/>
    </source>
</evidence>
<dbReference type="Gramene" id="rna-AYBTSS11_LOCUS7520">
    <property type="protein sequence ID" value="CAJ1936514.1"/>
    <property type="gene ID" value="gene-AYBTSS11_LOCUS7520"/>
</dbReference>
<organism evidence="10 11">
    <name type="scientific">Sphenostylis stenocarpa</name>
    <dbReference type="NCBI Taxonomy" id="92480"/>
    <lineage>
        <taxon>Eukaryota</taxon>
        <taxon>Viridiplantae</taxon>
        <taxon>Streptophyta</taxon>
        <taxon>Embryophyta</taxon>
        <taxon>Tracheophyta</taxon>
        <taxon>Spermatophyta</taxon>
        <taxon>Magnoliopsida</taxon>
        <taxon>eudicotyledons</taxon>
        <taxon>Gunneridae</taxon>
        <taxon>Pentapetalae</taxon>
        <taxon>rosids</taxon>
        <taxon>fabids</taxon>
        <taxon>Fabales</taxon>
        <taxon>Fabaceae</taxon>
        <taxon>Papilionoideae</taxon>
        <taxon>50 kb inversion clade</taxon>
        <taxon>NPAAA clade</taxon>
        <taxon>indigoferoid/millettioid clade</taxon>
        <taxon>Phaseoleae</taxon>
        <taxon>Sphenostylis</taxon>
    </lineage>
</organism>
<dbReference type="InterPro" id="IPR056063">
    <property type="entry name" value="DUF7646"/>
</dbReference>
<evidence type="ECO:0000259" key="7">
    <source>
        <dbReference type="Pfam" id="PF23704"/>
    </source>
</evidence>
<feature type="domain" description="General transcription factor 3C polypeptide 1 winged-helix" evidence="7">
    <location>
        <begin position="32"/>
        <end position="122"/>
    </location>
</feature>
<dbReference type="GO" id="GO:0006384">
    <property type="term" value="P:transcription initiation at RNA polymerase III promoter"/>
    <property type="evidence" value="ECO:0007669"/>
    <property type="project" value="InterPro"/>
</dbReference>
<dbReference type="InterPro" id="IPR044210">
    <property type="entry name" value="Tfc3-like"/>
</dbReference>
<evidence type="ECO:0000313" key="11">
    <source>
        <dbReference type="Proteomes" id="UP001189624"/>
    </source>
</evidence>
<dbReference type="GO" id="GO:0000127">
    <property type="term" value="C:transcription factor TFIIIC complex"/>
    <property type="evidence" value="ECO:0007669"/>
    <property type="project" value="InterPro"/>
</dbReference>
<dbReference type="Pfam" id="PF24657">
    <property type="entry name" value="DUF7646"/>
    <property type="match status" value="1"/>
</dbReference>
<dbReference type="Pfam" id="PF23704">
    <property type="entry name" value="WHD_GTF3C1_N"/>
    <property type="match status" value="1"/>
</dbReference>
<evidence type="ECO:0000259" key="6">
    <source>
        <dbReference type="Pfam" id="PF04182"/>
    </source>
</evidence>
<evidence type="ECO:0000256" key="4">
    <source>
        <dbReference type="ARBA" id="ARBA00023163"/>
    </source>
</evidence>
<evidence type="ECO:0000256" key="5">
    <source>
        <dbReference type="ARBA" id="ARBA00023242"/>
    </source>
</evidence>
<dbReference type="GO" id="GO:0042791">
    <property type="term" value="P:5S class rRNA transcription by RNA polymerase III"/>
    <property type="evidence" value="ECO:0007669"/>
    <property type="project" value="TreeGrafter"/>
</dbReference>
<keyword evidence="4" id="KW-0804">Transcription</keyword>
<dbReference type="InterPro" id="IPR056428">
    <property type="entry name" value="WH_GTF3C1"/>
</dbReference>
<dbReference type="GO" id="GO:0005634">
    <property type="term" value="C:nucleus"/>
    <property type="evidence" value="ECO:0007669"/>
    <property type="project" value="UniProtKB-SubCell"/>
</dbReference>
<name>A0AA86VE42_9FABA</name>
<proteinExistence type="predicted"/>
<feature type="domain" description="DUF7646" evidence="9">
    <location>
        <begin position="338"/>
        <end position="371"/>
    </location>
</feature>
<dbReference type="EMBL" id="OY731400">
    <property type="protein sequence ID" value="CAJ1936514.1"/>
    <property type="molecule type" value="Genomic_DNA"/>
</dbReference>
<reference evidence="10" key="1">
    <citation type="submission" date="2023-10" db="EMBL/GenBank/DDBJ databases">
        <authorList>
            <person name="Domelevo Entfellner J.-B."/>
        </authorList>
    </citation>
    <scope>NUCLEOTIDE SEQUENCE</scope>
</reference>
<evidence type="ECO:0000256" key="2">
    <source>
        <dbReference type="ARBA" id="ARBA00022553"/>
    </source>
</evidence>
<dbReference type="Pfam" id="PF24538">
    <property type="entry name" value="DUF7599"/>
    <property type="match status" value="1"/>
</dbReference>
<dbReference type="SUPFAM" id="SSF46785">
    <property type="entry name" value="Winged helix' DNA-binding domain"/>
    <property type="match status" value="1"/>
</dbReference>
<feature type="domain" description="DUF7599" evidence="8">
    <location>
        <begin position="247"/>
        <end position="330"/>
    </location>
</feature>
<dbReference type="Pfam" id="PF04182">
    <property type="entry name" value="B-block_TFIIIC"/>
    <property type="match status" value="1"/>
</dbReference>
<dbReference type="InterPro" id="IPR056020">
    <property type="entry name" value="DUF7599"/>
</dbReference>
<evidence type="ECO:0000256" key="3">
    <source>
        <dbReference type="ARBA" id="ARBA00023125"/>
    </source>
</evidence>
<dbReference type="PANTHER" id="PTHR15180">
    <property type="entry name" value="GENERAL TRANSCRIPTION FACTOR 3C POLYPEPTIDE 1"/>
    <property type="match status" value="1"/>
</dbReference>
<gene>
    <name evidence="10" type="ORF">AYBTSS11_LOCUS7520</name>
</gene>
<sequence>METQPLEVCGLVICWARPVMQAILSARALYTVADSVEEICGEIEDGLTLAALWTKLQGSPSLSSFNLQLNPTVKRAIWTNLLGIPTLRFEPQPFSLELEDAEKLNLKIFAQPSLADNFLGLYDSQSLQHAQMSVLRLLANARANGITQAQLAKQLHIDANNFHYVLRSLECQGLVVKRSAIEKKKQISNHGESKNYLCVATHLVYLRRYAKQLASHQRFEFEITEFNSPDGEKDADGTTFETDVQLKDHTRQMQAICDKLAKANGKVLLVSDIRRDLGCCGSRPRQRAWRQISQRLKADGIAEQFDAKVNGKIEACLRLLDPITAGSGNEDKMLNSRKICQVIDQLVELPIEHQIFDIIDAAGSCGITLKEE</sequence>
<evidence type="ECO:0008006" key="12">
    <source>
        <dbReference type="Google" id="ProtNLM"/>
    </source>
</evidence>
<dbReference type="Gene3D" id="1.10.10.10">
    <property type="entry name" value="Winged helix-like DNA-binding domain superfamily/Winged helix DNA-binding domain"/>
    <property type="match status" value="1"/>
</dbReference>
<evidence type="ECO:0000256" key="1">
    <source>
        <dbReference type="ARBA" id="ARBA00004123"/>
    </source>
</evidence>
<dbReference type="InterPro" id="IPR007309">
    <property type="entry name" value="TFIIIC_Bblock-bd"/>
</dbReference>
<evidence type="ECO:0000313" key="10">
    <source>
        <dbReference type="EMBL" id="CAJ1936514.1"/>
    </source>
</evidence>
<feature type="domain" description="B-block binding subunit of TFIIIC" evidence="6">
    <location>
        <begin position="131"/>
        <end position="212"/>
    </location>
</feature>
<keyword evidence="5" id="KW-0539">Nucleus</keyword>
<dbReference type="PANTHER" id="PTHR15180:SF1">
    <property type="entry name" value="GENERAL TRANSCRIPTION FACTOR 3C POLYPEPTIDE 1"/>
    <property type="match status" value="1"/>
</dbReference>
<dbReference type="FunFam" id="1.10.10.10:FF:000665">
    <property type="entry name" value="Uncharacterized protein"/>
    <property type="match status" value="1"/>
</dbReference>
<protein>
    <recommendedName>
        <fullName evidence="12">B-block binding subunit of TFIIIC domain-containing protein</fullName>
    </recommendedName>
</protein>
<evidence type="ECO:0000259" key="8">
    <source>
        <dbReference type="Pfam" id="PF24538"/>
    </source>
</evidence>
<comment type="subcellular location">
    <subcellularLocation>
        <location evidence="1">Nucleus</location>
    </subcellularLocation>
</comment>
<keyword evidence="11" id="KW-1185">Reference proteome</keyword>
<dbReference type="AlphaFoldDB" id="A0AA86VE42"/>
<keyword evidence="3" id="KW-0238">DNA-binding</keyword>
<dbReference type="InterPro" id="IPR036388">
    <property type="entry name" value="WH-like_DNA-bd_sf"/>
</dbReference>
<dbReference type="InterPro" id="IPR036390">
    <property type="entry name" value="WH_DNA-bd_sf"/>
</dbReference>
<keyword evidence="2" id="KW-0597">Phosphoprotein</keyword>
<accession>A0AA86VE42</accession>
<dbReference type="Proteomes" id="UP001189624">
    <property type="component" value="Chromosome 3"/>
</dbReference>
<dbReference type="GO" id="GO:0003677">
    <property type="term" value="F:DNA binding"/>
    <property type="evidence" value="ECO:0007669"/>
    <property type="project" value="UniProtKB-KW"/>
</dbReference>